<name>A0A8D8TKF4_9HEMI</name>
<organism evidence="1">
    <name type="scientific">Cacopsylla melanoneura</name>
    <dbReference type="NCBI Taxonomy" id="428564"/>
    <lineage>
        <taxon>Eukaryota</taxon>
        <taxon>Metazoa</taxon>
        <taxon>Ecdysozoa</taxon>
        <taxon>Arthropoda</taxon>
        <taxon>Hexapoda</taxon>
        <taxon>Insecta</taxon>
        <taxon>Pterygota</taxon>
        <taxon>Neoptera</taxon>
        <taxon>Paraneoptera</taxon>
        <taxon>Hemiptera</taxon>
        <taxon>Sternorrhyncha</taxon>
        <taxon>Psylloidea</taxon>
        <taxon>Psyllidae</taxon>
        <taxon>Psyllinae</taxon>
        <taxon>Cacopsylla</taxon>
    </lineage>
</organism>
<evidence type="ECO:0000313" key="1">
    <source>
        <dbReference type="EMBL" id="CAG6686996.1"/>
    </source>
</evidence>
<sequence length="100" mass="11927">MHPIFPSRKIGCMEDPSLLNEYLSYYLPQTYMNSKFCYWLLSTLKMSFSTTHQVLTSSVFMLSSYLFYSKFIITNHSYLISFIANTQFYHNTYIFNPTHE</sequence>
<dbReference type="EMBL" id="HBUF01279495">
    <property type="protein sequence ID" value="CAG6686996.1"/>
    <property type="molecule type" value="Transcribed_RNA"/>
</dbReference>
<dbReference type="AlphaFoldDB" id="A0A8D8TKF4"/>
<reference evidence="1" key="1">
    <citation type="submission" date="2021-05" db="EMBL/GenBank/DDBJ databases">
        <authorList>
            <person name="Alioto T."/>
            <person name="Alioto T."/>
            <person name="Gomez Garrido J."/>
        </authorList>
    </citation>
    <scope>NUCLEOTIDE SEQUENCE</scope>
</reference>
<proteinExistence type="predicted"/>
<protein>
    <submittedName>
        <fullName evidence="1">Uncharacterized protein</fullName>
    </submittedName>
</protein>
<accession>A0A8D8TKF4</accession>